<name>A0AAE0AJI0_9ROSI</name>
<accession>A0AAE0AJI0</accession>
<evidence type="ECO:0000313" key="1">
    <source>
        <dbReference type="EMBL" id="KAK3219223.1"/>
    </source>
</evidence>
<dbReference type="EMBL" id="JANJYJ010000004">
    <property type="protein sequence ID" value="KAK3219223.1"/>
    <property type="molecule type" value="Genomic_DNA"/>
</dbReference>
<dbReference type="PANTHER" id="PTHR46890:SF48">
    <property type="entry name" value="RNA-DIRECTED DNA POLYMERASE"/>
    <property type="match status" value="1"/>
</dbReference>
<reference evidence="1" key="1">
    <citation type="journal article" date="2023" name="Plant J.">
        <title>Genome sequences and population genomics provide insights into the demographic history, inbreeding, and mutation load of two 'living fossil' tree species of Dipteronia.</title>
        <authorList>
            <person name="Feng Y."/>
            <person name="Comes H.P."/>
            <person name="Chen J."/>
            <person name="Zhu S."/>
            <person name="Lu R."/>
            <person name="Zhang X."/>
            <person name="Li P."/>
            <person name="Qiu J."/>
            <person name="Olsen K.M."/>
            <person name="Qiu Y."/>
        </authorList>
    </citation>
    <scope>NUCLEOTIDE SEQUENCE</scope>
    <source>
        <strain evidence="1">NBL</strain>
    </source>
</reference>
<dbReference type="Proteomes" id="UP001281410">
    <property type="component" value="Unassembled WGS sequence"/>
</dbReference>
<evidence type="ECO:0000313" key="2">
    <source>
        <dbReference type="Proteomes" id="UP001281410"/>
    </source>
</evidence>
<dbReference type="PANTHER" id="PTHR46890">
    <property type="entry name" value="NON-LTR RETROLELEMENT REVERSE TRANSCRIPTASE-LIKE PROTEIN-RELATED"/>
    <property type="match status" value="1"/>
</dbReference>
<organism evidence="1 2">
    <name type="scientific">Dipteronia sinensis</name>
    <dbReference type="NCBI Taxonomy" id="43782"/>
    <lineage>
        <taxon>Eukaryota</taxon>
        <taxon>Viridiplantae</taxon>
        <taxon>Streptophyta</taxon>
        <taxon>Embryophyta</taxon>
        <taxon>Tracheophyta</taxon>
        <taxon>Spermatophyta</taxon>
        <taxon>Magnoliopsida</taxon>
        <taxon>eudicotyledons</taxon>
        <taxon>Gunneridae</taxon>
        <taxon>Pentapetalae</taxon>
        <taxon>rosids</taxon>
        <taxon>malvids</taxon>
        <taxon>Sapindales</taxon>
        <taxon>Sapindaceae</taxon>
        <taxon>Hippocastanoideae</taxon>
        <taxon>Acereae</taxon>
        <taxon>Dipteronia</taxon>
    </lineage>
</organism>
<protein>
    <recommendedName>
        <fullName evidence="3">Reverse transcriptase domain-containing protein</fullName>
    </recommendedName>
</protein>
<evidence type="ECO:0008006" key="3">
    <source>
        <dbReference type="Google" id="ProtNLM"/>
    </source>
</evidence>
<sequence>MGFCTKHNMKTRNSKIQNSGEVQRLSGIFEEEVTKILETEAALGFDFNGVEKELVEAITIREEEEDDIRYNEMKSSTLLPWCLGGDFNTILEPSKRKGLGCNMGSIRNFNSFVLKANVVNLPLIEDKDMMKEVVKEWKGCKVSSSKSVALASKIKKSWVKWLKEGDKNSKFFHSVANGRSRRNHIGEISFGGVKVSNPVQVRNGVVNFFKDQFSNVGWRRPKILGLEIKLILEVERKVLDEGFSEEEVWGAVSGCDGNKAPGPDDLNLNFIKANWKVIQGDFMKFIHEFHKDGSIVKDLNKTFVALIPKCSHPETMKDFRPISLVGSMYKLLAKVLANRLKVVMNSVIEEYQMAFVKDRQILDSFVVAEEIIHS</sequence>
<gene>
    <name evidence="1" type="ORF">Dsin_013193</name>
</gene>
<proteinExistence type="predicted"/>
<dbReference type="AlphaFoldDB" id="A0AAE0AJI0"/>
<dbReference type="InterPro" id="IPR052343">
    <property type="entry name" value="Retrotransposon-Effector_Assoc"/>
</dbReference>
<comment type="caution">
    <text evidence="1">The sequence shown here is derived from an EMBL/GenBank/DDBJ whole genome shotgun (WGS) entry which is preliminary data.</text>
</comment>
<keyword evidence="2" id="KW-1185">Reference proteome</keyword>